<proteinExistence type="predicted"/>
<keyword evidence="2" id="KW-1185">Reference proteome</keyword>
<reference evidence="2" key="1">
    <citation type="journal article" date="2019" name="Int. J. Syst. Evol. Microbiol.">
        <title>The Global Catalogue of Microorganisms (GCM) 10K type strain sequencing project: providing services to taxonomists for standard genome sequencing and annotation.</title>
        <authorList>
            <consortium name="The Broad Institute Genomics Platform"/>
            <consortium name="The Broad Institute Genome Sequencing Center for Infectious Disease"/>
            <person name="Wu L."/>
            <person name="Ma J."/>
        </authorList>
    </citation>
    <scope>NUCLEOTIDE SEQUENCE [LARGE SCALE GENOMIC DNA]</scope>
    <source>
        <strain evidence="2">KCTC 12861</strain>
    </source>
</reference>
<accession>A0ABQ3EN81</accession>
<protein>
    <submittedName>
        <fullName evidence="1">Ribonuclease III</fullName>
    </submittedName>
</protein>
<gene>
    <name evidence="1" type="ORF">GCM10007094_27710</name>
</gene>
<evidence type="ECO:0000313" key="2">
    <source>
        <dbReference type="Proteomes" id="UP000637980"/>
    </source>
</evidence>
<dbReference type="RefSeq" id="WP_189437362.1">
    <property type="nucleotide sequence ID" value="NZ_BMXE01000004.1"/>
</dbReference>
<sequence length="256" mass="26312">MSETTTHLQLPFLAAAQAQKHVTHNEALALIDLVVQLCVVSNDMGAPPDAPEEGERYIVPVGATGAFAGHDGEVAAFDGGAWRFLVPVDGWAAWVQSFGAMLVFSGGSWRGLSSVAGLGVDDVTGGAAFQQEVSVLCESEYKAQSQFVTVDELISVSGSFAESSLVIPSRAIVFCASTCVVEAVTGASSYGCGIAGETSKFGGLLGVAKGSNNAGVIGPSAYYSDTPLRLTANGGSFTGGKIRLSLHYFLPVVPQG</sequence>
<dbReference type="EMBL" id="BMXE01000004">
    <property type="protein sequence ID" value="GHB36541.1"/>
    <property type="molecule type" value="Genomic_DNA"/>
</dbReference>
<dbReference type="InterPro" id="IPR021251">
    <property type="entry name" value="DUF2793"/>
</dbReference>
<dbReference type="Proteomes" id="UP000637980">
    <property type="component" value="Unassembled WGS sequence"/>
</dbReference>
<dbReference type="Pfam" id="PF10983">
    <property type="entry name" value="DUF2793"/>
    <property type="match status" value="1"/>
</dbReference>
<name>A0ABQ3EN81_9HYPH</name>
<comment type="caution">
    <text evidence="1">The sequence shown here is derived from an EMBL/GenBank/DDBJ whole genome shotgun (WGS) entry which is preliminary data.</text>
</comment>
<evidence type="ECO:0000313" key="1">
    <source>
        <dbReference type="EMBL" id="GHB36541.1"/>
    </source>
</evidence>
<organism evidence="1 2">
    <name type="scientific">Pseudovibrio japonicus</name>
    <dbReference type="NCBI Taxonomy" id="366534"/>
    <lineage>
        <taxon>Bacteria</taxon>
        <taxon>Pseudomonadati</taxon>
        <taxon>Pseudomonadota</taxon>
        <taxon>Alphaproteobacteria</taxon>
        <taxon>Hyphomicrobiales</taxon>
        <taxon>Stappiaceae</taxon>
        <taxon>Pseudovibrio</taxon>
    </lineage>
</organism>